<dbReference type="InterPro" id="IPR006311">
    <property type="entry name" value="TAT_signal"/>
</dbReference>
<protein>
    <submittedName>
        <fullName evidence="3">CubicO group peptidase (Beta-lactamase class C family)</fullName>
    </submittedName>
</protein>
<evidence type="ECO:0000259" key="2">
    <source>
        <dbReference type="Pfam" id="PF00144"/>
    </source>
</evidence>
<dbReference type="PROSITE" id="PS51318">
    <property type="entry name" value="TAT"/>
    <property type="match status" value="1"/>
</dbReference>
<feature type="domain" description="Beta-lactamase-related" evidence="2">
    <location>
        <begin position="65"/>
        <end position="430"/>
    </location>
</feature>
<feature type="signal peptide" evidence="1">
    <location>
        <begin position="1"/>
        <end position="37"/>
    </location>
</feature>
<keyword evidence="1" id="KW-0732">Signal</keyword>
<dbReference type="PANTHER" id="PTHR43319:SF3">
    <property type="entry name" value="BETA-LACTAMASE-RELATED DOMAIN-CONTAINING PROTEIN"/>
    <property type="match status" value="1"/>
</dbReference>
<dbReference type="Proteomes" id="UP000533598">
    <property type="component" value="Unassembled WGS sequence"/>
</dbReference>
<comment type="caution">
    <text evidence="3">The sequence shown here is derived from an EMBL/GenBank/DDBJ whole genome shotgun (WGS) entry which is preliminary data.</text>
</comment>
<proteinExistence type="predicted"/>
<evidence type="ECO:0000313" key="3">
    <source>
        <dbReference type="EMBL" id="MBB4679002.1"/>
    </source>
</evidence>
<evidence type="ECO:0000256" key="1">
    <source>
        <dbReference type="SAM" id="SignalP"/>
    </source>
</evidence>
<dbReference type="InterPro" id="IPR052907">
    <property type="entry name" value="Beta-lactamase/esterase"/>
</dbReference>
<organism evidence="3 4">
    <name type="scientific">Crossiella cryophila</name>
    <dbReference type="NCBI Taxonomy" id="43355"/>
    <lineage>
        <taxon>Bacteria</taxon>
        <taxon>Bacillati</taxon>
        <taxon>Actinomycetota</taxon>
        <taxon>Actinomycetes</taxon>
        <taxon>Pseudonocardiales</taxon>
        <taxon>Pseudonocardiaceae</taxon>
        <taxon>Crossiella</taxon>
    </lineage>
</organism>
<evidence type="ECO:0000313" key="4">
    <source>
        <dbReference type="Proteomes" id="UP000533598"/>
    </source>
</evidence>
<dbReference type="Pfam" id="PF00144">
    <property type="entry name" value="Beta-lactamase"/>
    <property type="match status" value="1"/>
</dbReference>
<feature type="chain" id="PRO_5031350710" evidence="1">
    <location>
        <begin position="38"/>
        <end position="445"/>
    </location>
</feature>
<name>A0A7W7CD74_9PSEU</name>
<reference evidence="3 4" key="1">
    <citation type="submission" date="2020-08" db="EMBL/GenBank/DDBJ databases">
        <title>Sequencing the genomes of 1000 actinobacteria strains.</title>
        <authorList>
            <person name="Klenk H.-P."/>
        </authorList>
    </citation>
    <scope>NUCLEOTIDE SEQUENCE [LARGE SCALE GENOMIC DNA]</scope>
    <source>
        <strain evidence="3 4">DSM 44230</strain>
    </source>
</reference>
<dbReference type="InterPro" id="IPR001466">
    <property type="entry name" value="Beta-lactam-related"/>
</dbReference>
<dbReference type="EMBL" id="JACHMH010000001">
    <property type="protein sequence ID" value="MBB4679002.1"/>
    <property type="molecule type" value="Genomic_DNA"/>
</dbReference>
<dbReference type="PANTHER" id="PTHR43319">
    <property type="entry name" value="BETA-LACTAMASE-RELATED"/>
    <property type="match status" value="1"/>
</dbReference>
<keyword evidence="4" id="KW-1185">Reference proteome</keyword>
<dbReference type="RefSeq" id="WP_185004802.1">
    <property type="nucleotide sequence ID" value="NZ_BAAAUI010000046.1"/>
</dbReference>
<gene>
    <name evidence="3" type="ORF">HNR67_005120</name>
</gene>
<sequence length="445" mass="47695">MEDTTSGTPGPVGRRTVLKGALAAGALTGLGTATATAAENGDSDCVERGWGRVADAFHANFSNPGEVGAACSVYVGGRPVVNLWRGLADREANRPWRKDTVVQVASTTKGATAICAHILVQRGLLDLDAPVVRYWPEFGANGKEHIKVRWLLSHQAGLPIVDGPLTFAQACAWDPVIRALEAQRPLWTPGTEHVYHAVTYGFLVGELVRRITGKSLGTFFAEEVARPLGLSAWIGLPERHEPRVSKLHYAAPFSVPELIAGMVRLTGLDEDTVTRWVNALYSPGSVQMKAGSLGGALDNTSDYFTTRAWRAAEFPAANMVADAHSLARMYAATVSRVDGVRLLNPATVKRMSVVQTDRTPMHGLPPGLEIPADRSFYMSLGFMRSARIMPLTGPAAFGHPGSGGSIGFGDPEAEVGFGYVTNLWNFRPDDPRVVNLATAVRACLD</sequence>
<dbReference type="SUPFAM" id="SSF56601">
    <property type="entry name" value="beta-lactamase/transpeptidase-like"/>
    <property type="match status" value="1"/>
</dbReference>
<dbReference type="AlphaFoldDB" id="A0A7W7CD74"/>
<accession>A0A7W7CD74</accession>
<dbReference type="InterPro" id="IPR012338">
    <property type="entry name" value="Beta-lactam/transpept-like"/>
</dbReference>
<dbReference type="Gene3D" id="3.40.710.10">
    <property type="entry name" value="DD-peptidase/beta-lactamase superfamily"/>
    <property type="match status" value="1"/>
</dbReference>